<dbReference type="GO" id="GO:0005777">
    <property type="term" value="C:peroxisome"/>
    <property type="evidence" value="ECO:0007669"/>
    <property type="project" value="TreeGrafter"/>
</dbReference>
<protein>
    <submittedName>
        <fullName evidence="1">Uncharacterized protein</fullName>
    </submittedName>
</protein>
<dbReference type="Gene3D" id="3.90.226.10">
    <property type="entry name" value="2-enoyl-CoA Hydratase, Chain A, domain 1"/>
    <property type="match status" value="1"/>
</dbReference>
<dbReference type="InterPro" id="IPR001753">
    <property type="entry name" value="Enoyl-CoA_hydra/iso"/>
</dbReference>
<name>A0AAV6L6S1_9ERIC</name>
<accession>A0AAV6L6S1</accession>
<reference evidence="1" key="1">
    <citation type="submission" date="2020-08" db="EMBL/GenBank/DDBJ databases">
        <title>Plant Genome Project.</title>
        <authorList>
            <person name="Zhang R.-G."/>
        </authorList>
    </citation>
    <scope>NUCLEOTIDE SEQUENCE</scope>
    <source>
        <strain evidence="1">WSP0</strain>
        <tissue evidence="1">Leaf</tissue>
    </source>
</reference>
<evidence type="ECO:0000313" key="1">
    <source>
        <dbReference type="EMBL" id="KAG5560314.1"/>
    </source>
</evidence>
<dbReference type="Pfam" id="PF00378">
    <property type="entry name" value="ECH_1"/>
    <property type="match status" value="1"/>
</dbReference>
<dbReference type="AlphaFoldDB" id="A0AAV6L6S1"/>
<dbReference type="GO" id="GO:0006635">
    <property type="term" value="P:fatty acid beta-oxidation"/>
    <property type="evidence" value="ECO:0007669"/>
    <property type="project" value="TreeGrafter"/>
</dbReference>
<dbReference type="Proteomes" id="UP000823749">
    <property type="component" value="Chromosome 2"/>
</dbReference>
<gene>
    <name evidence="1" type="ORF">RHGRI_003567</name>
</gene>
<dbReference type="EMBL" id="JACTNZ010000002">
    <property type="protein sequence ID" value="KAG5560314.1"/>
    <property type="molecule type" value="Genomic_DNA"/>
</dbReference>
<dbReference type="PANTHER" id="PTHR11941:SF75">
    <property type="entry name" value="ENOYL-COA HYDRATASE_ISOMERASE FAMILY PROTEIN"/>
    <property type="match status" value="1"/>
</dbReference>
<dbReference type="GO" id="GO:0004165">
    <property type="term" value="F:delta(3)-delta(2)-enoyl-CoA isomerase activity"/>
    <property type="evidence" value="ECO:0007669"/>
    <property type="project" value="TreeGrafter"/>
</dbReference>
<evidence type="ECO:0000313" key="2">
    <source>
        <dbReference type="Proteomes" id="UP000823749"/>
    </source>
</evidence>
<dbReference type="PANTHER" id="PTHR11941">
    <property type="entry name" value="ENOYL-COA HYDRATASE-RELATED"/>
    <property type="match status" value="1"/>
</dbReference>
<proteinExistence type="predicted"/>
<dbReference type="SUPFAM" id="SSF52096">
    <property type="entry name" value="ClpP/crotonase"/>
    <property type="match status" value="1"/>
</dbReference>
<sequence>MKTKKEASRGSAYDQLFNLSELFRPLVADFVSLPVLTITTVTGHAAASGMMLVSSHDYVLMRSDRGRGVVYERAGHGIEIRWMAFPDYFTALVREKVGSSAARRNILLKAVKMKATEAMAVGVVDSVHESPEATVEAAVRLAEELVKRKWDGEVYSDIRLAMYPELCGVLGLAPKGVRGLASEDLLASMARI</sequence>
<dbReference type="InterPro" id="IPR029045">
    <property type="entry name" value="ClpP/crotonase-like_dom_sf"/>
</dbReference>
<organism evidence="1 2">
    <name type="scientific">Rhododendron griersonianum</name>
    <dbReference type="NCBI Taxonomy" id="479676"/>
    <lineage>
        <taxon>Eukaryota</taxon>
        <taxon>Viridiplantae</taxon>
        <taxon>Streptophyta</taxon>
        <taxon>Embryophyta</taxon>
        <taxon>Tracheophyta</taxon>
        <taxon>Spermatophyta</taxon>
        <taxon>Magnoliopsida</taxon>
        <taxon>eudicotyledons</taxon>
        <taxon>Gunneridae</taxon>
        <taxon>Pentapetalae</taxon>
        <taxon>asterids</taxon>
        <taxon>Ericales</taxon>
        <taxon>Ericaceae</taxon>
        <taxon>Ericoideae</taxon>
        <taxon>Rhodoreae</taxon>
        <taxon>Rhododendron</taxon>
    </lineage>
</organism>
<keyword evidence="2" id="KW-1185">Reference proteome</keyword>
<comment type="caution">
    <text evidence="1">The sequence shown here is derived from an EMBL/GenBank/DDBJ whole genome shotgun (WGS) entry which is preliminary data.</text>
</comment>